<evidence type="ECO:0000256" key="8">
    <source>
        <dbReference type="ARBA" id="ARBA00022741"/>
    </source>
</evidence>
<dbReference type="Pfam" id="PF08276">
    <property type="entry name" value="PAN_2"/>
    <property type="match status" value="1"/>
</dbReference>
<keyword evidence="9 18" id="KW-0418">Kinase</keyword>
<dbReference type="GO" id="GO:0005524">
    <property type="term" value="F:ATP binding"/>
    <property type="evidence" value="ECO:0007669"/>
    <property type="project" value="UniProtKB-KW"/>
</dbReference>
<dbReference type="InterPro" id="IPR000719">
    <property type="entry name" value="Prot_kinase_dom"/>
</dbReference>
<dbReference type="SMART" id="SM00220">
    <property type="entry name" value="S_TKc"/>
    <property type="match status" value="1"/>
</dbReference>
<dbReference type="SMART" id="SM00108">
    <property type="entry name" value="B_lectin"/>
    <property type="match status" value="1"/>
</dbReference>
<evidence type="ECO:0000313" key="25">
    <source>
        <dbReference type="EMBL" id="KAL1563806.1"/>
    </source>
</evidence>
<dbReference type="Pfam" id="PF11883">
    <property type="entry name" value="DUF3403"/>
    <property type="match status" value="1"/>
</dbReference>
<feature type="signal peptide" evidence="21">
    <location>
        <begin position="1"/>
        <end position="23"/>
    </location>
</feature>
<dbReference type="PANTHER" id="PTHR27002">
    <property type="entry name" value="RECEPTOR-LIKE SERINE/THREONINE-PROTEIN KINASE SD1-8"/>
    <property type="match status" value="1"/>
</dbReference>
<dbReference type="Pfam" id="PF01453">
    <property type="entry name" value="B_lectin"/>
    <property type="match status" value="1"/>
</dbReference>
<keyword evidence="14" id="KW-0675">Receptor</keyword>
<keyword evidence="11 20" id="KW-1133">Transmembrane helix</keyword>
<evidence type="ECO:0000256" key="3">
    <source>
        <dbReference type="ARBA" id="ARBA00022527"/>
    </source>
</evidence>
<dbReference type="InterPro" id="IPR021820">
    <property type="entry name" value="S-locus_recpt_kinase_C"/>
</dbReference>
<dbReference type="PROSITE" id="PS50927">
    <property type="entry name" value="BULB_LECTIN"/>
    <property type="match status" value="1"/>
</dbReference>
<evidence type="ECO:0000256" key="15">
    <source>
        <dbReference type="ARBA" id="ARBA00023180"/>
    </source>
</evidence>
<dbReference type="CDD" id="cd01098">
    <property type="entry name" value="PAN_AP_plant"/>
    <property type="match status" value="1"/>
</dbReference>
<protein>
    <recommendedName>
        <fullName evidence="18">Receptor-like serine/threonine-protein kinase</fullName>
        <ecNumber evidence="18">2.7.11.1</ecNumber>
    </recommendedName>
</protein>
<keyword evidence="15" id="KW-0325">Glycoprotein</keyword>
<comment type="catalytic activity">
    <reaction evidence="17 18">
        <text>L-seryl-[protein] + ATP = O-phospho-L-seryl-[protein] + ADP + H(+)</text>
        <dbReference type="Rhea" id="RHEA:17989"/>
        <dbReference type="Rhea" id="RHEA-COMP:9863"/>
        <dbReference type="Rhea" id="RHEA-COMP:11604"/>
        <dbReference type="ChEBI" id="CHEBI:15378"/>
        <dbReference type="ChEBI" id="CHEBI:29999"/>
        <dbReference type="ChEBI" id="CHEBI:30616"/>
        <dbReference type="ChEBI" id="CHEBI:83421"/>
        <dbReference type="ChEBI" id="CHEBI:456216"/>
        <dbReference type="EC" id="2.7.11.1"/>
    </reaction>
</comment>
<evidence type="ECO:0000256" key="9">
    <source>
        <dbReference type="ARBA" id="ARBA00022777"/>
    </source>
</evidence>
<reference evidence="25 26" key="1">
    <citation type="submission" date="2024-06" db="EMBL/GenBank/DDBJ databases">
        <title>A chromosome level genome sequence of Diviner's sage (Salvia divinorum).</title>
        <authorList>
            <person name="Ford S.A."/>
            <person name="Ro D.-K."/>
            <person name="Ness R.W."/>
            <person name="Phillips M.A."/>
        </authorList>
    </citation>
    <scope>NUCLEOTIDE SEQUENCE [LARGE SCALE GENOMIC DNA]</scope>
    <source>
        <strain evidence="25">SAF-2024a</strain>
        <tissue evidence="25">Leaf</tissue>
    </source>
</reference>
<keyword evidence="8 18" id="KW-0547">Nucleotide-binding</keyword>
<feature type="domain" description="Apple" evidence="24">
    <location>
        <begin position="333"/>
        <end position="414"/>
    </location>
</feature>
<evidence type="ECO:0000256" key="11">
    <source>
        <dbReference type="ARBA" id="ARBA00022989"/>
    </source>
</evidence>
<comment type="similarity">
    <text evidence="18">Belongs to the protein kinase superfamily. Ser/Thr protein kinase family.</text>
</comment>
<evidence type="ECO:0000256" key="17">
    <source>
        <dbReference type="ARBA" id="ARBA00048679"/>
    </source>
</evidence>
<evidence type="ECO:0000256" key="2">
    <source>
        <dbReference type="ARBA" id="ARBA00022475"/>
    </source>
</evidence>
<dbReference type="Pfam" id="PF00069">
    <property type="entry name" value="Pkinase"/>
    <property type="match status" value="1"/>
</dbReference>
<feature type="chain" id="PRO_5044768180" description="Receptor-like serine/threonine-protein kinase" evidence="21">
    <location>
        <begin position="24"/>
        <end position="811"/>
    </location>
</feature>
<evidence type="ECO:0000256" key="7">
    <source>
        <dbReference type="ARBA" id="ARBA00022734"/>
    </source>
</evidence>
<dbReference type="Pfam" id="PF00954">
    <property type="entry name" value="S_locus_glycop"/>
    <property type="match status" value="1"/>
</dbReference>
<sequence length="811" mass="89682">MIEHRDKFASLLISSLIIHTISAATDSFNISESIRDGETLVSSGGMFALGFFSLGNSTNRYLGIYYNNIKPNTYVWVANREAPLPTKSGSLTVTESGLLLLLNGTNGTVWSSASATTRKVQNPTVELLDSGNLVVRDADNDGTDIFLWQSFDHPTDTYLPGMISLGWDLDKRVETYLSSWRGHDDPGPGEFTAHLDPTGYPQIVVRRGETVKFRLGPWNGVRFSGSPGTRNNPTLRMNKDEVKYGEDNVEKSVIARLTLSLDGVGVRWIWNNQSKRWTTHNLEADPCDTYNACGAFGVCSAGDSPMCRCMDRFVHRDEGNLSQGCVARTALACGGDVFLKYSGMKLPDARNTTFDERKMLPADCEAECLKRCSCTAFKQLDIREETSGCLFYYGELLDVRTMPVGGDELYIRIASTDLGKDAHAKRVKLKASLASMAAAAVLICLGLIFLCVWKRKKDSNPYNEGKFSGSLGHDADLPFFNLPLILKATNNFSTDNKLGEGGFGPVYKGVLENGQEIAVKRLSKSSKQGVDELKNEVILIAKLQHRNLVRTLGCCAEGEESMLIYEYMPNNSLDFVLFDETKSMSLDWRKRFNIITGIAKGLLYLHQDSRLRIIHRDLKASNILLDTEMNPKISDFGLARSFGGSETQAQTSRVVGTYGYMSPEYAIDGMFSIKSDVFSFGVLVLETVSGKRNRGFCHEQNQNSLNLLGYAWTLSIEGRSCDLVDPCLGELFDLSEALRSIQVGLLCVQTCQEDRPSMSEVVFMLGNQVELPVPKQPGFFAGRDVVPGRSYSSSNATNSDNQVTITWSQGR</sequence>
<comment type="caution">
    <text evidence="25">The sequence shown here is derived from an EMBL/GenBank/DDBJ whole genome shotgun (WGS) entry which is preliminary data.</text>
</comment>
<dbReference type="GO" id="GO:0004674">
    <property type="term" value="F:protein serine/threonine kinase activity"/>
    <property type="evidence" value="ECO:0007669"/>
    <property type="project" value="UniProtKB-KW"/>
</dbReference>
<dbReference type="PIRSF" id="PIRSF000641">
    <property type="entry name" value="SRK"/>
    <property type="match status" value="1"/>
</dbReference>
<accession>A0ABD1I501</accession>
<evidence type="ECO:0000256" key="20">
    <source>
        <dbReference type="SAM" id="Phobius"/>
    </source>
</evidence>
<keyword evidence="10 18" id="KW-0067">ATP-binding</keyword>
<evidence type="ECO:0000256" key="6">
    <source>
        <dbReference type="ARBA" id="ARBA00022729"/>
    </source>
</evidence>
<comment type="subcellular location">
    <subcellularLocation>
        <location evidence="1">Cell membrane</location>
        <topology evidence="1">Single-pass type I membrane protein</topology>
    </subcellularLocation>
</comment>
<feature type="domain" description="Bulb-type lectin" evidence="23">
    <location>
        <begin position="25"/>
        <end position="148"/>
    </location>
</feature>
<evidence type="ECO:0000256" key="4">
    <source>
        <dbReference type="ARBA" id="ARBA00022679"/>
    </source>
</evidence>
<dbReference type="Proteomes" id="UP001567538">
    <property type="component" value="Unassembled WGS sequence"/>
</dbReference>
<dbReference type="EMBL" id="JBEAFC010000003">
    <property type="protein sequence ID" value="KAL1563806.1"/>
    <property type="molecule type" value="Genomic_DNA"/>
</dbReference>
<dbReference type="PROSITE" id="PS50948">
    <property type="entry name" value="PAN"/>
    <property type="match status" value="1"/>
</dbReference>
<dbReference type="FunFam" id="1.10.510.10:FF:000060">
    <property type="entry name" value="G-type lectin S-receptor-like serine/threonine-protein kinase"/>
    <property type="match status" value="1"/>
</dbReference>
<dbReference type="InterPro" id="IPR000858">
    <property type="entry name" value="S_locus_glycoprot_dom"/>
</dbReference>
<comment type="catalytic activity">
    <reaction evidence="16 18">
        <text>L-threonyl-[protein] + ATP = O-phospho-L-threonyl-[protein] + ADP + H(+)</text>
        <dbReference type="Rhea" id="RHEA:46608"/>
        <dbReference type="Rhea" id="RHEA-COMP:11060"/>
        <dbReference type="Rhea" id="RHEA-COMP:11605"/>
        <dbReference type="ChEBI" id="CHEBI:15378"/>
        <dbReference type="ChEBI" id="CHEBI:30013"/>
        <dbReference type="ChEBI" id="CHEBI:30616"/>
        <dbReference type="ChEBI" id="CHEBI:61977"/>
        <dbReference type="ChEBI" id="CHEBI:456216"/>
        <dbReference type="EC" id="2.7.11.1"/>
    </reaction>
</comment>
<evidence type="ECO:0000256" key="10">
    <source>
        <dbReference type="ARBA" id="ARBA00022840"/>
    </source>
</evidence>
<dbReference type="InterPro" id="IPR008271">
    <property type="entry name" value="Ser/Thr_kinase_AS"/>
</dbReference>
<dbReference type="SUPFAM" id="SSF56112">
    <property type="entry name" value="Protein kinase-like (PK-like)"/>
    <property type="match status" value="1"/>
</dbReference>
<dbReference type="InterPro" id="IPR011009">
    <property type="entry name" value="Kinase-like_dom_sf"/>
</dbReference>
<dbReference type="SUPFAM" id="SSF51110">
    <property type="entry name" value="alpha-D-mannose-specific plant lectins"/>
    <property type="match status" value="1"/>
</dbReference>
<keyword evidence="3 18" id="KW-0723">Serine/threonine-protein kinase</keyword>
<evidence type="ECO:0000256" key="14">
    <source>
        <dbReference type="ARBA" id="ARBA00023170"/>
    </source>
</evidence>
<evidence type="ECO:0000259" key="22">
    <source>
        <dbReference type="PROSITE" id="PS50011"/>
    </source>
</evidence>
<evidence type="ECO:0000256" key="5">
    <source>
        <dbReference type="ARBA" id="ARBA00022692"/>
    </source>
</evidence>
<dbReference type="FunFam" id="3.30.200.20:FF:000330">
    <property type="entry name" value="G-type lectin S-receptor-like serine/threonine-protein kinase At4g03230"/>
    <property type="match status" value="1"/>
</dbReference>
<dbReference type="AlphaFoldDB" id="A0ABD1I501"/>
<dbReference type="InterPro" id="IPR001480">
    <property type="entry name" value="Bulb-type_lectin_dom"/>
</dbReference>
<dbReference type="CDD" id="cd00028">
    <property type="entry name" value="B_lectin"/>
    <property type="match status" value="1"/>
</dbReference>
<keyword evidence="26" id="KW-1185">Reference proteome</keyword>
<feature type="region of interest" description="Disordered" evidence="19">
    <location>
        <begin position="790"/>
        <end position="811"/>
    </location>
</feature>
<dbReference type="PANTHER" id="PTHR27002:SF851">
    <property type="entry name" value="G-TYPE LECTIN S-RECEPTOR-LIKE SERINE_THREONINE-PROTEIN KINASE SD1-1"/>
    <property type="match status" value="1"/>
</dbReference>
<dbReference type="GO" id="GO:0030246">
    <property type="term" value="F:carbohydrate binding"/>
    <property type="evidence" value="ECO:0007669"/>
    <property type="project" value="UniProtKB-KW"/>
</dbReference>
<name>A0ABD1I501_SALDI</name>
<evidence type="ECO:0000313" key="26">
    <source>
        <dbReference type="Proteomes" id="UP001567538"/>
    </source>
</evidence>
<organism evidence="25 26">
    <name type="scientific">Salvia divinorum</name>
    <name type="common">Maria pastora</name>
    <name type="synonym">Diviner's sage</name>
    <dbReference type="NCBI Taxonomy" id="28513"/>
    <lineage>
        <taxon>Eukaryota</taxon>
        <taxon>Viridiplantae</taxon>
        <taxon>Streptophyta</taxon>
        <taxon>Embryophyta</taxon>
        <taxon>Tracheophyta</taxon>
        <taxon>Spermatophyta</taxon>
        <taxon>Magnoliopsida</taxon>
        <taxon>eudicotyledons</taxon>
        <taxon>Gunneridae</taxon>
        <taxon>Pentapetalae</taxon>
        <taxon>asterids</taxon>
        <taxon>lamiids</taxon>
        <taxon>Lamiales</taxon>
        <taxon>Lamiaceae</taxon>
        <taxon>Nepetoideae</taxon>
        <taxon>Mentheae</taxon>
        <taxon>Salviinae</taxon>
        <taxon>Salvia</taxon>
        <taxon>Salvia subgen. Calosphace</taxon>
    </lineage>
</organism>
<dbReference type="Gene3D" id="2.90.10.10">
    <property type="entry name" value="Bulb-type lectin domain"/>
    <property type="match status" value="1"/>
</dbReference>
<evidence type="ECO:0000256" key="21">
    <source>
        <dbReference type="SAM" id="SignalP"/>
    </source>
</evidence>
<gene>
    <name evidence="25" type="ORF">AAHA92_06230</name>
</gene>
<keyword evidence="4 18" id="KW-0808">Transferase</keyword>
<keyword evidence="7" id="KW-0430">Lectin</keyword>
<feature type="domain" description="Protein kinase" evidence="22">
    <location>
        <begin position="492"/>
        <end position="779"/>
    </location>
</feature>
<dbReference type="PROSITE" id="PS50011">
    <property type="entry name" value="PROTEIN_KINASE_DOM"/>
    <property type="match status" value="1"/>
</dbReference>
<evidence type="ECO:0000256" key="13">
    <source>
        <dbReference type="ARBA" id="ARBA00023157"/>
    </source>
</evidence>
<keyword evidence="13" id="KW-1015">Disulfide bond</keyword>
<dbReference type="Gene3D" id="3.30.200.20">
    <property type="entry name" value="Phosphorylase Kinase, domain 1"/>
    <property type="match status" value="1"/>
</dbReference>
<evidence type="ECO:0000256" key="19">
    <source>
        <dbReference type="SAM" id="MobiDB-lite"/>
    </source>
</evidence>
<dbReference type="SMART" id="SM00473">
    <property type="entry name" value="PAN_AP"/>
    <property type="match status" value="1"/>
</dbReference>
<evidence type="ECO:0000259" key="23">
    <source>
        <dbReference type="PROSITE" id="PS50927"/>
    </source>
</evidence>
<keyword evidence="6 21" id="KW-0732">Signal</keyword>
<evidence type="ECO:0000256" key="12">
    <source>
        <dbReference type="ARBA" id="ARBA00023136"/>
    </source>
</evidence>
<dbReference type="CDD" id="cd14066">
    <property type="entry name" value="STKc_IRAK"/>
    <property type="match status" value="1"/>
</dbReference>
<proteinExistence type="inferred from homology"/>
<keyword evidence="5 20" id="KW-0812">Transmembrane</keyword>
<evidence type="ECO:0000256" key="16">
    <source>
        <dbReference type="ARBA" id="ARBA00047899"/>
    </source>
</evidence>
<dbReference type="InterPro" id="IPR036426">
    <property type="entry name" value="Bulb-type_lectin_dom_sf"/>
</dbReference>
<evidence type="ECO:0000256" key="1">
    <source>
        <dbReference type="ARBA" id="ARBA00004251"/>
    </source>
</evidence>
<dbReference type="Gene3D" id="1.10.510.10">
    <property type="entry name" value="Transferase(Phosphotransferase) domain 1"/>
    <property type="match status" value="1"/>
</dbReference>
<keyword evidence="12 20" id="KW-0472">Membrane</keyword>
<feature type="transmembrane region" description="Helical" evidence="20">
    <location>
        <begin position="433"/>
        <end position="453"/>
    </location>
</feature>
<dbReference type="PROSITE" id="PS00108">
    <property type="entry name" value="PROTEIN_KINASE_ST"/>
    <property type="match status" value="1"/>
</dbReference>
<keyword evidence="2" id="KW-1003">Cell membrane</keyword>
<dbReference type="EC" id="2.7.11.1" evidence="18"/>
<dbReference type="GO" id="GO:0005886">
    <property type="term" value="C:plasma membrane"/>
    <property type="evidence" value="ECO:0007669"/>
    <property type="project" value="UniProtKB-SubCell"/>
</dbReference>
<evidence type="ECO:0000256" key="18">
    <source>
        <dbReference type="PIRNR" id="PIRNR000641"/>
    </source>
</evidence>
<dbReference type="InterPro" id="IPR003609">
    <property type="entry name" value="Pan_app"/>
</dbReference>
<dbReference type="FunFam" id="2.90.10.10:FF:000004">
    <property type="entry name" value="G-type lectin S-receptor-like serine/threonine-protein kinase"/>
    <property type="match status" value="1"/>
</dbReference>
<dbReference type="InterPro" id="IPR024171">
    <property type="entry name" value="SRK-like_kinase"/>
</dbReference>
<evidence type="ECO:0000259" key="24">
    <source>
        <dbReference type="PROSITE" id="PS50948"/>
    </source>
</evidence>